<organism evidence="10 11">
    <name type="scientific">Orchesella dallaii</name>
    <dbReference type="NCBI Taxonomy" id="48710"/>
    <lineage>
        <taxon>Eukaryota</taxon>
        <taxon>Metazoa</taxon>
        <taxon>Ecdysozoa</taxon>
        <taxon>Arthropoda</taxon>
        <taxon>Hexapoda</taxon>
        <taxon>Collembola</taxon>
        <taxon>Entomobryomorpha</taxon>
        <taxon>Entomobryoidea</taxon>
        <taxon>Orchesellidae</taxon>
        <taxon>Orchesellinae</taxon>
        <taxon>Orchesella</taxon>
    </lineage>
</organism>
<dbReference type="Proteomes" id="UP001642540">
    <property type="component" value="Unassembled WGS sequence"/>
</dbReference>
<keyword evidence="7 9" id="KW-0472">Membrane</keyword>
<proteinExistence type="inferred from homology"/>
<feature type="transmembrane region" description="Helical" evidence="9">
    <location>
        <begin position="265"/>
        <end position="289"/>
    </location>
</feature>
<evidence type="ECO:0000256" key="9">
    <source>
        <dbReference type="SAM" id="Phobius"/>
    </source>
</evidence>
<feature type="transmembrane region" description="Helical" evidence="9">
    <location>
        <begin position="695"/>
        <end position="721"/>
    </location>
</feature>
<evidence type="ECO:0000256" key="8">
    <source>
        <dbReference type="SAM" id="MobiDB-lite"/>
    </source>
</evidence>
<evidence type="ECO:0000256" key="3">
    <source>
        <dbReference type="ARBA" id="ARBA00022448"/>
    </source>
</evidence>
<keyword evidence="3" id="KW-0813">Transport</keyword>
<feature type="transmembrane region" description="Helical" evidence="9">
    <location>
        <begin position="439"/>
        <end position="456"/>
    </location>
</feature>
<dbReference type="EMBL" id="CAXLJM020000028">
    <property type="protein sequence ID" value="CAL8096386.1"/>
    <property type="molecule type" value="Genomic_DNA"/>
</dbReference>
<feature type="transmembrane region" description="Helical" evidence="9">
    <location>
        <begin position="583"/>
        <end position="602"/>
    </location>
</feature>
<keyword evidence="5" id="KW-0769">Symport</keyword>
<dbReference type="Pfam" id="PF00209">
    <property type="entry name" value="SNF"/>
    <property type="match status" value="2"/>
</dbReference>
<keyword evidence="4 9" id="KW-0812">Transmembrane</keyword>
<dbReference type="SUPFAM" id="SSF161070">
    <property type="entry name" value="SNF-like"/>
    <property type="match status" value="1"/>
</dbReference>
<protein>
    <submittedName>
        <fullName evidence="10">Uncharacterized protein</fullName>
    </submittedName>
</protein>
<feature type="transmembrane region" description="Helical" evidence="9">
    <location>
        <begin position="309"/>
        <end position="334"/>
    </location>
</feature>
<feature type="transmembrane region" description="Helical" evidence="9">
    <location>
        <begin position="537"/>
        <end position="562"/>
    </location>
</feature>
<dbReference type="PANTHER" id="PTHR11616:SF240">
    <property type="entry name" value="BLOATED TUBULES, ISOFORM B-RELATED"/>
    <property type="match status" value="1"/>
</dbReference>
<comment type="caution">
    <text evidence="10">The sequence shown here is derived from an EMBL/GenBank/DDBJ whole genome shotgun (WGS) entry which is preliminary data.</text>
</comment>
<dbReference type="PROSITE" id="PS50267">
    <property type="entry name" value="NA_NEUROTRAN_SYMP_3"/>
    <property type="match status" value="1"/>
</dbReference>
<sequence>MYLNVPETTSSKRKTVSFSFKHNENAKGQAVTLLEHKDFSSSSSSVNSAKEGPVSKPRFQHIDTDTSAEVSAKSKRPKRPWLACCRRKAKDGDFDKDSVSTKASSIVTFGPDDEIIGRLQQAVNEIGHTHRPQFSIETEVEKWHAFIQKEQKVYDDFAVPKFKYKWFRKNRYLREKKHPLYATRYENKRKTESRLEYFKLGVNIDERVDITGDETRFKHKDMFDHSTYSDHWKTDSHILFATMALICSANSFIRFPMACYANGGFTFFLTYCFMVSTIGQPLLFFEMAIGQYSLQGPTGFGKLHPYAKGLPYAAAFMCVVFGTAKSVMLAYCMLYPLISMIASVGKCDSFWNSYAKCIPYVTFEQTSQAEWDLRRRQPHRKTVFSTELFFREAVLSSDWETKVPFRSFHWKLVVAYCLVCCIAYIPIHYNLTGKTMKLWTEAFDLMLGTLGIGYGYHWSISGRTPFIYTNTYKDSWIICGCSMVFGMIGSLVMFLETGIVGQYTGDASHFHVFEERLGISFVSYSGALLKLGSNTSILVSVFFLIFVIYGMWSQIITADIILRWIEHGHIIRGKMQRIVKRKASSVFIVVGVQLAILSPYIFNEAASVLDAENVFGGSFAAYTVVLAELVTVVYLYGFTRFQVDLEIIMKQPLPVLFQIQIRYVVFPAIAIFMIPMIVNVYAFPSIYADRNSIGWMFYIGVAQNLTPLAILCTFATLGLLADRNQSESGDQVWVLQCTTLTKNV</sequence>
<accession>A0ABP1QB03</accession>
<name>A0ABP1QB03_9HEXA</name>
<evidence type="ECO:0000313" key="11">
    <source>
        <dbReference type="Proteomes" id="UP001642540"/>
    </source>
</evidence>
<gene>
    <name evidence="10" type="ORF">ODALV1_LOCUS9339</name>
</gene>
<keyword evidence="11" id="KW-1185">Reference proteome</keyword>
<evidence type="ECO:0000256" key="2">
    <source>
        <dbReference type="ARBA" id="ARBA00006459"/>
    </source>
</evidence>
<evidence type="ECO:0000313" key="10">
    <source>
        <dbReference type="EMBL" id="CAL8096386.1"/>
    </source>
</evidence>
<feature type="transmembrane region" description="Helical" evidence="9">
    <location>
        <begin position="476"/>
        <end position="495"/>
    </location>
</feature>
<feature type="transmembrane region" description="Helical" evidence="9">
    <location>
        <begin position="659"/>
        <end position="683"/>
    </location>
</feature>
<feature type="transmembrane region" description="Helical" evidence="9">
    <location>
        <begin position="408"/>
        <end position="427"/>
    </location>
</feature>
<feature type="region of interest" description="Disordered" evidence="8">
    <location>
        <begin position="37"/>
        <end position="59"/>
    </location>
</feature>
<evidence type="ECO:0000256" key="4">
    <source>
        <dbReference type="ARBA" id="ARBA00022692"/>
    </source>
</evidence>
<keyword evidence="6 9" id="KW-1133">Transmembrane helix</keyword>
<comment type="similarity">
    <text evidence="2">Belongs to the sodium:neurotransmitter symporter (SNF) (TC 2.A.22) family.</text>
</comment>
<evidence type="ECO:0000256" key="5">
    <source>
        <dbReference type="ARBA" id="ARBA00022847"/>
    </source>
</evidence>
<comment type="subcellular location">
    <subcellularLocation>
        <location evidence="1">Membrane</location>
        <topology evidence="1">Multi-pass membrane protein</topology>
    </subcellularLocation>
</comment>
<dbReference type="PANTHER" id="PTHR11616">
    <property type="entry name" value="SODIUM/CHLORIDE DEPENDENT TRANSPORTER"/>
    <property type="match status" value="1"/>
</dbReference>
<feature type="transmembrane region" description="Helical" evidence="9">
    <location>
        <begin position="614"/>
        <end position="638"/>
    </location>
</feature>
<reference evidence="10 11" key="1">
    <citation type="submission" date="2024-08" db="EMBL/GenBank/DDBJ databases">
        <authorList>
            <person name="Cucini C."/>
            <person name="Frati F."/>
        </authorList>
    </citation>
    <scope>NUCLEOTIDE SEQUENCE [LARGE SCALE GENOMIC DNA]</scope>
</reference>
<dbReference type="InterPro" id="IPR000175">
    <property type="entry name" value="Na/ntran_symport"/>
</dbReference>
<dbReference type="InterPro" id="IPR037272">
    <property type="entry name" value="SNS_sf"/>
</dbReference>
<evidence type="ECO:0000256" key="7">
    <source>
        <dbReference type="ARBA" id="ARBA00023136"/>
    </source>
</evidence>
<evidence type="ECO:0000256" key="1">
    <source>
        <dbReference type="ARBA" id="ARBA00004141"/>
    </source>
</evidence>
<evidence type="ECO:0000256" key="6">
    <source>
        <dbReference type="ARBA" id="ARBA00022989"/>
    </source>
</evidence>